<comment type="caution">
    <text evidence="2">The sequence shown here is derived from an EMBL/GenBank/DDBJ whole genome shotgun (WGS) entry which is preliminary data.</text>
</comment>
<feature type="compositionally biased region" description="Polar residues" evidence="1">
    <location>
        <begin position="33"/>
        <end position="43"/>
    </location>
</feature>
<feature type="region of interest" description="Disordered" evidence="1">
    <location>
        <begin position="30"/>
        <end position="65"/>
    </location>
</feature>
<name>A0A9N9KSL8_9HELO</name>
<keyword evidence="3" id="KW-1185">Reference proteome</keyword>
<dbReference type="AlphaFoldDB" id="A0A9N9KSL8"/>
<feature type="compositionally biased region" description="Basic and acidic residues" evidence="1">
    <location>
        <begin position="49"/>
        <end position="65"/>
    </location>
</feature>
<dbReference type="EMBL" id="CAJVRL010000049">
    <property type="protein sequence ID" value="CAG8953129.1"/>
    <property type="molecule type" value="Genomic_DNA"/>
</dbReference>
<gene>
    <name evidence="2" type="ORF">HYFRA_00003327</name>
</gene>
<protein>
    <recommendedName>
        <fullName evidence="4">Metallothionein</fullName>
    </recommendedName>
</protein>
<evidence type="ECO:0008006" key="4">
    <source>
        <dbReference type="Google" id="ProtNLM"/>
    </source>
</evidence>
<evidence type="ECO:0000313" key="2">
    <source>
        <dbReference type="EMBL" id="CAG8953129.1"/>
    </source>
</evidence>
<organism evidence="2 3">
    <name type="scientific">Hymenoscyphus fraxineus</name>
    <dbReference type="NCBI Taxonomy" id="746836"/>
    <lineage>
        <taxon>Eukaryota</taxon>
        <taxon>Fungi</taxon>
        <taxon>Dikarya</taxon>
        <taxon>Ascomycota</taxon>
        <taxon>Pezizomycotina</taxon>
        <taxon>Leotiomycetes</taxon>
        <taxon>Helotiales</taxon>
        <taxon>Helotiaceae</taxon>
        <taxon>Hymenoscyphus</taxon>
    </lineage>
</organism>
<reference evidence="2" key="1">
    <citation type="submission" date="2021-07" db="EMBL/GenBank/DDBJ databases">
        <authorList>
            <person name="Durling M."/>
        </authorList>
    </citation>
    <scope>NUCLEOTIDE SEQUENCE</scope>
</reference>
<evidence type="ECO:0000313" key="3">
    <source>
        <dbReference type="Proteomes" id="UP000696280"/>
    </source>
</evidence>
<sequence>MDCPICGHFACICNINRKTCGNKKCECQRNNKDNLTPMPSGSGSEEVDKEQGGREVEDKGRDEKR</sequence>
<proteinExistence type="predicted"/>
<accession>A0A9N9KSL8</accession>
<dbReference type="Proteomes" id="UP000696280">
    <property type="component" value="Unassembled WGS sequence"/>
</dbReference>
<evidence type="ECO:0000256" key="1">
    <source>
        <dbReference type="SAM" id="MobiDB-lite"/>
    </source>
</evidence>